<accession>A0ABX3NXS3</accession>
<evidence type="ECO:0000313" key="2">
    <source>
        <dbReference type="Proteomes" id="UP000192277"/>
    </source>
</evidence>
<comment type="caution">
    <text evidence="1">The sequence shown here is derived from an EMBL/GenBank/DDBJ whole genome shotgun (WGS) entry which is preliminary data.</text>
</comment>
<protein>
    <submittedName>
        <fullName evidence="1">Uncharacterized protein</fullName>
    </submittedName>
</protein>
<keyword evidence="2" id="KW-1185">Reference proteome</keyword>
<dbReference type="Proteomes" id="UP000192277">
    <property type="component" value="Unassembled WGS sequence"/>
</dbReference>
<sequence>MPNVIFVDKPSIKSHAPLKIFQTTPHYPNKCIAIGHGIIITAKPLVFLRIMNKKISGKTYILVIV</sequence>
<evidence type="ECO:0000313" key="1">
    <source>
        <dbReference type="EMBL" id="OQP48644.1"/>
    </source>
</evidence>
<name>A0ABX3NXS3_9BACT</name>
<reference evidence="1 2" key="1">
    <citation type="submission" date="2016-04" db="EMBL/GenBank/DDBJ databases">
        <authorList>
            <person name="Chen L."/>
            <person name="Zhuang W."/>
            <person name="Wang G."/>
        </authorList>
    </citation>
    <scope>NUCLEOTIDE SEQUENCE [LARGE SCALE GENOMIC DNA]</scope>
    <source>
        <strain evidence="2">GR20</strain>
    </source>
</reference>
<organism evidence="1 2">
    <name type="scientific">Niastella koreensis</name>
    <dbReference type="NCBI Taxonomy" id="354356"/>
    <lineage>
        <taxon>Bacteria</taxon>
        <taxon>Pseudomonadati</taxon>
        <taxon>Bacteroidota</taxon>
        <taxon>Chitinophagia</taxon>
        <taxon>Chitinophagales</taxon>
        <taxon>Chitinophagaceae</taxon>
        <taxon>Niastella</taxon>
    </lineage>
</organism>
<proteinExistence type="predicted"/>
<dbReference type="EMBL" id="LWBO01000012">
    <property type="protein sequence ID" value="OQP48644.1"/>
    <property type="molecule type" value="Genomic_DNA"/>
</dbReference>
<gene>
    <name evidence="1" type="ORF">A4D02_08040</name>
</gene>